<dbReference type="Proteomes" id="UP000178776">
    <property type="component" value="Chromosome"/>
</dbReference>
<evidence type="ECO:0000313" key="1">
    <source>
        <dbReference type="EMBL" id="AOZ51901.1"/>
    </source>
</evidence>
<gene>
    <name evidence="1" type="ORF">BKX93_19155</name>
</gene>
<evidence type="ECO:0000313" key="2">
    <source>
        <dbReference type="Proteomes" id="UP000178776"/>
    </source>
</evidence>
<protein>
    <submittedName>
        <fullName evidence="1">Uncharacterized protein</fullName>
    </submittedName>
</protein>
<dbReference type="KEGG" id="cvc:BKX93_19155"/>
<sequence length="63" mass="6561">MSQQARSAVDQGVGLARSSASEIEGIDGLMPRAVEAFAQIIYITWGNPLQSATLSTPPSASRA</sequence>
<accession>A0A1D9LL03</accession>
<organism evidence="1 2">
    <name type="scientific">Chromobacterium vaccinii</name>
    <dbReference type="NCBI Taxonomy" id="1108595"/>
    <lineage>
        <taxon>Bacteria</taxon>
        <taxon>Pseudomonadati</taxon>
        <taxon>Pseudomonadota</taxon>
        <taxon>Betaproteobacteria</taxon>
        <taxon>Neisseriales</taxon>
        <taxon>Chromobacteriaceae</taxon>
        <taxon>Chromobacterium</taxon>
    </lineage>
</organism>
<dbReference type="AlphaFoldDB" id="A0A1D9LL03"/>
<name>A0A1D9LL03_9NEIS</name>
<reference evidence="1 2" key="1">
    <citation type="submission" date="2016-10" db="EMBL/GenBank/DDBJ databases">
        <title>Chromobacterium muskegensis sp. nov., an insecticidal bacterium isolated from Sphagnum bogs.</title>
        <authorList>
            <person name="Sparks M.E."/>
            <person name="Blackburn M.B."/>
            <person name="Gundersen-Rindal D.E."/>
            <person name="Mitchell A."/>
            <person name="Farrar R."/>
            <person name="Kuhar D."/>
        </authorList>
    </citation>
    <scope>NUCLEOTIDE SEQUENCE [LARGE SCALE GENOMIC DNA]</scope>
    <source>
        <strain evidence="1 2">21-1</strain>
    </source>
</reference>
<dbReference type="EMBL" id="CP017707">
    <property type="protein sequence ID" value="AOZ51901.1"/>
    <property type="molecule type" value="Genomic_DNA"/>
</dbReference>
<proteinExistence type="predicted"/>